<proteinExistence type="predicted"/>
<dbReference type="EMBL" id="CVQH01024710">
    <property type="protein sequence ID" value="CRK37306.1"/>
    <property type="molecule type" value="Genomic_DNA"/>
</dbReference>
<accession>A0A0G4MSU6</accession>
<feature type="region of interest" description="Disordered" evidence="1">
    <location>
        <begin position="1"/>
        <end position="28"/>
    </location>
</feature>
<sequence length="28" mass="3277">FVGCRPRRQRQGRGAGRCGSDKRRRGRF</sequence>
<feature type="non-terminal residue" evidence="2">
    <location>
        <position position="1"/>
    </location>
</feature>
<dbReference type="AlphaFoldDB" id="A0A0G4MSU6"/>
<gene>
    <name evidence="2" type="ORF">BN1708_020270</name>
</gene>
<keyword evidence="3" id="KW-1185">Reference proteome</keyword>
<name>A0A0G4MSU6_VERLO</name>
<organism evidence="2 3">
    <name type="scientific">Verticillium longisporum</name>
    <name type="common">Verticillium dahliae var. longisporum</name>
    <dbReference type="NCBI Taxonomy" id="100787"/>
    <lineage>
        <taxon>Eukaryota</taxon>
        <taxon>Fungi</taxon>
        <taxon>Dikarya</taxon>
        <taxon>Ascomycota</taxon>
        <taxon>Pezizomycotina</taxon>
        <taxon>Sordariomycetes</taxon>
        <taxon>Hypocreomycetidae</taxon>
        <taxon>Glomerellales</taxon>
        <taxon>Plectosphaerellaceae</taxon>
        <taxon>Verticillium</taxon>
    </lineage>
</organism>
<dbReference type="Proteomes" id="UP000044602">
    <property type="component" value="Unassembled WGS sequence"/>
</dbReference>
<evidence type="ECO:0000256" key="1">
    <source>
        <dbReference type="SAM" id="MobiDB-lite"/>
    </source>
</evidence>
<reference evidence="2 3" key="1">
    <citation type="submission" date="2015-05" db="EMBL/GenBank/DDBJ databases">
        <authorList>
            <person name="Wang D.B."/>
            <person name="Wang M."/>
        </authorList>
    </citation>
    <scope>NUCLEOTIDE SEQUENCE [LARGE SCALE GENOMIC DNA]</scope>
    <source>
        <strain evidence="2">VL1</strain>
    </source>
</reference>
<evidence type="ECO:0000313" key="2">
    <source>
        <dbReference type="EMBL" id="CRK37306.1"/>
    </source>
</evidence>
<feature type="compositionally biased region" description="Basic residues" evidence="1">
    <location>
        <begin position="1"/>
        <end position="11"/>
    </location>
</feature>
<evidence type="ECO:0000313" key="3">
    <source>
        <dbReference type="Proteomes" id="UP000044602"/>
    </source>
</evidence>
<protein>
    <submittedName>
        <fullName evidence="2">Uncharacterized protein</fullName>
    </submittedName>
</protein>